<dbReference type="Proteomes" id="UP001189429">
    <property type="component" value="Unassembled WGS sequence"/>
</dbReference>
<accession>A0ABN9QBM4</accession>
<gene>
    <name evidence="3" type="ORF">PCOR1329_LOCUS8733</name>
</gene>
<feature type="non-terminal residue" evidence="3">
    <location>
        <position position="1"/>
    </location>
</feature>
<feature type="compositionally biased region" description="Low complexity" evidence="2">
    <location>
        <begin position="30"/>
        <end position="46"/>
    </location>
</feature>
<feature type="region of interest" description="Disordered" evidence="2">
    <location>
        <begin position="237"/>
        <end position="287"/>
    </location>
</feature>
<evidence type="ECO:0000256" key="2">
    <source>
        <dbReference type="SAM" id="MobiDB-lite"/>
    </source>
</evidence>
<evidence type="ECO:0000256" key="1">
    <source>
        <dbReference type="SAM" id="Coils"/>
    </source>
</evidence>
<sequence length="309" mass="32960">ADDLADLDLVDPAEPAKEKRTRLSQDGQVRRTTSCTTRFTSTSTNSTSSITTRTALAAQRGKLAPPDGLEEGHRRLLEGQIRQLRAEVRALRAPAAVAHRQSVQLLQRARAVLAKRRAALGDKEAQLARLSAGIAADRASLACAEREVRALQAEVAEAARAALPGGALELGQDVLDDYPGLKLYAAEQADEWEAFCARLRGLTVALPPTAGRGDEDMAQAPAGNGRVASDQPVAFATAARRQGAPKREPEAPAGFTREELERLFAAAQQQGDAGAPGAEEPDEGALERLRQRFLALAADISEAKRPRRG</sequence>
<feature type="compositionally biased region" description="Basic and acidic residues" evidence="2">
    <location>
        <begin position="245"/>
        <end position="262"/>
    </location>
</feature>
<feature type="compositionally biased region" description="Low complexity" evidence="2">
    <location>
        <begin position="265"/>
        <end position="278"/>
    </location>
</feature>
<name>A0ABN9QBM4_9DINO</name>
<keyword evidence="4" id="KW-1185">Reference proteome</keyword>
<proteinExistence type="predicted"/>
<keyword evidence="1" id="KW-0175">Coiled coil</keyword>
<organism evidence="3 4">
    <name type="scientific">Prorocentrum cordatum</name>
    <dbReference type="NCBI Taxonomy" id="2364126"/>
    <lineage>
        <taxon>Eukaryota</taxon>
        <taxon>Sar</taxon>
        <taxon>Alveolata</taxon>
        <taxon>Dinophyceae</taxon>
        <taxon>Prorocentrales</taxon>
        <taxon>Prorocentraceae</taxon>
        <taxon>Prorocentrum</taxon>
    </lineage>
</organism>
<comment type="caution">
    <text evidence="3">The sequence shown here is derived from an EMBL/GenBank/DDBJ whole genome shotgun (WGS) entry which is preliminary data.</text>
</comment>
<feature type="compositionally biased region" description="Acidic residues" evidence="2">
    <location>
        <begin position="1"/>
        <end position="11"/>
    </location>
</feature>
<feature type="region of interest" description="Disordered" evidence="2">
    <location>
        <begin position="1"/>
        <end position="46"/>
    </location>
</feature>
<protein>
    <submittedName>
        <fullName evidence="3">Uncharacterized protein</fullName>
    </submittedName>
</protein>
<dbReference type="EMBL" id="CAUYUJ010002405">
    <property type="protein sequence ID" value="CAK0800634.1"/>
    <property type="molecule type" value="Genomic_DNA"/>
</dbReference>
<feature type="coiled-coil region" evidence="1">
    <location>
        <begin position="134"/>
        <end position="161"/>
    </location>
</feature>
<evidence type="ECO:0000313" key="4">
    <source>
        <dbReference type="Proteomes" id="UP001189429"/>
    </source>
</evidence>
<feature type="region of interest" description="Disordered" evidence="2">
    <location>
        <begin position="209"/>
        <end position="228"/>
    </location>
</feature>
<feature type="compositionally biased region" description="Basic and acidic residues" evidence="2">
    <location>
        <begin position="14"/>
        <end position="23"/>
    </location>
</feature>
<evidence type="ECO:0000313" key="3">
    <source>
        <dbReference type="EMBL" id="CAK0800634.1"/>
    </source>
</evidence>
<reference evidence="3" key="1">
    <citation type="submission" date="2023-10" db="EMBL/GenBank/DDBJ databases">
        <authorList>
            <person name="Chen Y."/>
            <person name="Shah S."/>
            <person name="Dougan E. K."/>
            <person name="Thang M."/>
            <person name="Chan C."/>
        </authorList>
    </citation>
    <scope>NUCLEOTIDE SEQUENCE [LARGE SCALE GENOMIC DNA]</scope>
</reference>